<reference evidence="3 4" key="1">
    <citation type="submission" date="2018-01" db="EMBL/GenBank/DDBJ databases">
        <title>Genome sequence of the PGP bacterium Paenibacillus illinoisensis E3.</title>
        <authorList>
            <person name="Rolli E."/>
            <person name="Marasco R."/>
            <person name="Bessem C."/>
            <person name="Michoud G."/>
            <person name="Gaiarsa S."/>
            <person name="Borin S."/>
            <person name="Daffonchio D."/>
        </authorList>
    </citation>
    <scope>NUCLEOTIDE SEQUENCE [LARGE SCALE GENOMIC DNA]</scope>
    <source>
        <strain evidence="3 4">E3</strain>
    </source>
</reference>
<evidence type="ECO:0000313" key="3">
    <source>
        <dbReference type="EMBL" id="PYY29634.1"/>
    </source>
</evidence>
<keyword evidence="3" id="KW-0328">Glycosyltransferase</keyword>
<dbReference type="Pfam" id="PF00535">
    <property type="entry name" value="Glycos_transf_2"/>
    <property type="match status" value="1"/>
</dbReference>
<evidence type="ECO:0000313" key="4">
    <source>
        <dbReference type="Proteomes" id="UP000247459"/>
    </source>
</evidence>
<protein>
    <submittedName>
        <fullName evidence="3">Glycosyl transferase family 2</fullName>
        <ecNumber evidence="3">2.4.1.214</ecNumber>
    </submittedName>
</protein>
<dbReference type="InterPro" id="IPR029044">
    <property type="entry name" value="Nucleotide-diphossugar_trans"/>
</dbReference>
<proteinExistence type="inferred from homology"/>
<name>A0A2W0CCB2_9BACL</name>
<dbReference type="PANTHER" id="PTHR22916">
    <property type="entry name" value="GLYCOSYLTRANSFERASE"/>
    <property type="match status" value="1"/>
</dbReference>
<dbReference type="PANTHER" id="PTHR22916:SF3">
    <property type="entry name" value="UDP-GLCNAC:BETAGAL BETA-1,3-N-ACETYLGLUCOSAMINYLTRANSFERASE-LIKE PROTEIN 1"/>
    <property type="match status" value="1"/>
</dbReference>
<dbReference type="CDD" id="cd04196">
    <property type="entry name" value="GT_2_like_d"/>
    <property type="match status" value="1"/>
</dbReference>
<evidence type="ECO:0000259" key="2">
    <source>
        <dbReference type="Pfam" id="PF00535"/>
    </source>
</evidence>
<dbReference type="EMBL" id="PRLG01000018">
    <property type="protein sequence ID" value="PYY29634.1"/>
    <property type="molecule type" value="Genomic_DNA"/>
</dbReference>
<accession>A0A2W0CCB2</accession>
<dbReference type="InterPro" id="IPR001173">
    <property type="entry name" value="Glyco_trans_2-like"/>
</dbReference>
<comment type="similarity">
    <text evidence="1">Belongs to the glycosyltransferase 2 family.</text>
</comment>
<dbReference type="RefSeq" id="WP_258377657.1">
    <property type="nucleotide sequence ID" value="NZ_PRLG01000018.1"/>
</dbReference>
<dbReference type="GO" id="GO:0018392">
    <property type="term" value="F:glycoprotein 3-alpha-L-fucosyltransferase activity"/>
    <property type="evidence" value="ECO:0007669"/>
    <property type="project" value="UniProtKB-EC"/>
</dbReference>
<dbReference type="SUPFAM" id="SSF53448">
    <property type="entry name" value="Nucleotide-diphospho-sugar transferases"/>
    <property type="match status" value="1"/>
</dbReference>
<sequence length="312" mass="36648">MKQPKVLIMMSTYNGERYISEQMDSLIAQVQVETQIYIRDDGSTDSTMEKLRLYAEVYPGRIHIRSEHNLGVIRSFFELMQSSPSTFDYYAFCDQDDVWEQDKLIRAITLLQTMNSSIPLLYCSSTQMVDQNLTPIGVWPKVPQKQLTFYNALVENSCVGCTMVMNDITFNQIRGSLPSDFNELIMHDWWIYLYVCTFGEVIFDEHPAIMYRQHQGNVLGGSRDGLIQKWRKRLDRFMNGNNHYILSRQARQFLTTYEDHLTRTQIEEMRNLLHILEKSVIHRLWYACKTPFHRQSLLDDVVLKFVIIAGKL</sequence>
<feature type="domain" description="Glycosyltransferase 2-like" evidence="2">
    <location>
        <begin position="8"/>
        <end position="165"/>
    </location>
</feature>
<comment type="caution">
    <text evidence="3">The sequence shown here is derived from an EMBL/GenBank/DDBJ whole genome shotgun (WGS) entry which is preliminary data.</text>
</comment>
<evidence type="ECO:0000256" key="1">
    <source>
        <dbReference type="ARBA" id="ARBA00006739"/>
    </source>
</evidence>
<organism evidence="3 4">
    <name type="scientific">Paenibacillus illinoisensis</name>
    <dbReference type="NCBI Taxonomy" id="59845"/>
    <lineage>
        <taxon>Bacteria</taxon>
        <taxon>Bacillati</taxon>
        <taxon>Bacillota</taxon>
        <taxon>Bacilli</taxon>
        <taxon>Bacillales</taxon>
        <taxon>Paenibacillaceae</taxon>
        <taxon>Paenibacillus</taxon>
    </lineage>
</organism>
<dbReference type="Proteomes" id="UP000247459">
    <property type="component" value="Unassembled WGS sequence"/>
</dbReference>
<keyword evidence="3" id="KW-0808">Transferase</keyword>
<gene>
    <name evidence="3" type="ORF">PIL02S_02609</name>
</gene>
<dbReference type="EC" id="2.4.1.214" evidence="3"/>
<dbReference type="Gene3D" id="3.90.550.10">
    <property type="entry name" value="Spore Coat Polysaccharide Biosynthesis Protein SpsA, Chain A"/>
    <property type="match status" value="1"/>
</dbReference>
<dbReference type="AlphaFoldDB" id="A0A2W0CCB2"/>